<dbReference type="EMBL" id="AABL01001972">
    <property type="protein sequence ID" value="EAA18118.1"/>
    <property type="molecule type" value="Genomic_DNA"/>
</dbReference>
<keyword evidence="2" id="KW-1185">Reference proteome</keyword>
<dbReference type="Proteomes" id="UP000008553">
    <property type="component" value="Unassembled WGS sequence"/>
</dbReference>
<organism evidence="1 2">
    <name type="scientific">Plasmodium yoelii yoelii</name>
    <dbReference type="NCBI Taxonomy" id="73239"/>
    <lineage>
        <taxon>Eukaryota</taxon>
        <taxon>Sar</taxon>
        <taxon>Alveolata</taxon>
        <taxon>Apicomplexa</taxon>
        <taxon>Aconoidasida</taxon>
        <taxon>Haemosporida</taxon>
        <taxon>Plasmodiidae</taxon>
        <taxon>Plasmodium</taxon>
        <taxon>Plasmodium (Vinckeia)</taxon>
    </lineage>
</organism>
<sequence length="123" mass="14579">MKSRFAKAVPKTEVSLILQKIKEERELLRKNNQEKEKSDESINENILNKNCFYDQTYELEKINSQSYLNNIDKNELDRNKKENYQNDKLNEALSFLKSNLCLYFSNADIKKRGIKIALLIMQL</sequence>
<gene>
    <name evidence="1" type="ORF">PY05986</name>
</gene>
<dbReference type="STRING" id="73239.Q7RBZ9"/>
<name>Q7RBZ9_PLAYO</name>
<proteinExistence type="predicted"/>
<dbReference type="AlphaFoldDB" id="Q7RBZ9"/>
<dbReference type="InParanoid" id="Q7RBZ9"/>
<dbReference type="PaxDb" id="73239-Q7RBZ9"/>
<protein>
    <submittedName>
        <fullName evidence="1">Uncharacterized protein</fullName>
    </submittedName>
</protein>
<evidence type="ECO:0000313" key="1">
    <source>
        <dbReference type="EMBL" id="EAA18118.1"/>
    </source>
</evidence>
<evidence type="ECO:0000313" key="2">
    <source>
        <dbReference type="Proteomes" id="UP000008553"/>
    </source>
</evidence>
<comment type="caution">
    <text evidence="1">The sequence shown here is derived from an EMBL/GenBank/DDBJ whole genome shotgun (WGS) entry which is preliminary data.</text>
</comment>
<accession>Q7RBZ9</accession>
<reference evidence="1 2" key="1">
    <citation type="journal article" date="2002" name="Nature">
        <title>Genome sequence and comparative analysis of the model rodent malaria parasite Plasmodium yoelii yoelii.</title>
        <authorList>
            <person name="Carlton J.M."/>
            <person name="Angiuoli S.V."/>
            <person name="Suh B.B."/>
            <person name="Kooij T.W."/>
            <person name="Pertea M."/>
            <person name="Silva J.C."/>
            <person name="Ermolaeva M.D."/>
            <person name="Allen J.E."/>
            <person name="Selengut J.D."/>
            <person name="Koo H.L."/>
            <person name="Peterson J.D."/>
            <person name="Pop M."/>
            <person name="Kosack D.S."/>
            <person name="Shumway M.F."/>
            <person name="Bidwell S.L."/>
            <person name="Shallom S.J."/>
            <person name="van Aken S.E."/>
            <person name="Riedmuller S.B."/>
            <person name="Feldblyum T.V."/>
            <person name="Cho J.K."/>
            <person name="Quackenbush J."/>
            <person name="Sedegah M."/>
            <person name="Shoaibi A."/>
            <person name="Cummings L.M."/>
            <person name="Florens L."/>
            <person name="Yates J.R."/>
            <person name="Raine J.D."/>
            <person name="Sinden R.E."/>
            <person name="Harris M.A."/>
            <person name="Cunningham D.A."/>
            <person name="Preiser P.R."/>
            <person name="Bergman L.W."/>
            <person name="Vaidya A.B."/>
            <person name="van Lin L.H."/>
            <person name="Janse C.J."/>
            <person name="Waters A.P."/>
            <person name="Smith H.O."/>
            <person name="White O.R."/>
            <person name="Salzberg S.L."/>
            <person name="Venter J.C."/>
            <person name="Fraser C.M."/>
            <person name="Hoffman S.L."/>
            <person name="Gardner M.J."/>
            <person name="Carucci D.J."/>
        </authorList>
    </citation>
    <scope>NUCLEOTIDE SEQUENCE [LARGE SCALE GENOMIC DNA]</scope>
    <source>
        <strain evidence="1 2">17XNL</strain>
    </source>
</reference>